<accession>A0ABP8MAI8</accession>
<dbReference type="InterPro" id="IPR036514">
    <property type="entry name" value="SGNH_hydro_sf"/>
</dbReference>
<dbReference type="SUPFAM" id="SSF52266">
    <property type="entry name" value="SGNH hydrolase"/>
    <property type="match status" value="1"/>
</dbReference>
<dbReference type="RefSeq" id="WP_345032313.1">
    <property type="nucleotide sequence ID" value="NZ_BAABEY010000036.1"/>
</dbReference>
<sequence length="321" mass="36440">MLSTIRKVFLSILFLAVCVELILRFGYGFCSAPLYVKDADYEYIYAPNQTVKRFGNTIKTNSLSMRSLEVSDKDSVVVLLIGDSVVNGGSLTDNDDLASTLLEARLSDALGKSVRVLNISAGSWGPDNSAAYLRKHGFFNASIMCLVASSHDAFDLMTHADQVGIDPNLPDKQFKIALVELWSRYLYPIYFKDIKFNHVYYAPKIDSVGTAEDQRGIWKGGDHFNPGFGELADMARNNEIPFFIYLHPEKSEIEAGQYNEQGLDIIEFARQDSIRLIRELDQPPPLSYYREKDVIHYNRDGQKFLADRLFPIFEAYLKERN</sequence>
<dbReference type="Gene3D" id="3.40.50.1110">
    <property type="entry name" value="SGNH hydrolase"/>
    <property type="match status" value="1"/>
</dbReference>
<protein>
    <recommendedName>
        <fullName evidence="3">SGNH hydrolase-type esterase domain-containing protein</fullName>
    </recommendedName>
</protein>
<evidence type="ECO:0008006" key="3">
    <source>
        <dbReference type="Google" id="ProtNLM"/>
    </source>
</evidence>
<name>A0ABP8MAI8_9BACT</name>
<keyword evidence="2" id="KW-1185">Reference proteome</keyword>
<comment type="caution">
    <text evidence="1">The sequence shown here is derived from an EMBL/GenBank/DDBJ whole genome shotgun (WGS) entry which is preliminary data.</text>
</comment>
<evidence type="ECO:0000313" key="2">
    <source>
        <dbReference type="Proteomes" id="UP001501508"/>
    </source>
</evidence>
<organism evidence="1 2">
    <name type="scientific">Ravibacter arvi</name>
    <dbReference type="NCBI Taxonomy" id="2051041"/>
    <lineage>
        <taxon>Bacteria</taxon>
        <taxon>Pseudomonadati</taxon>
        <taxon>Bacteroidota</taxon>
        <taxon>Cytophagia</taxon>
        <taxon>Cytophagales</taxon>
        <taxon>Spirosomataceae</taxon>
        <taxon>Ravibacter</taxon>
    </lineage>
</organism>
<proteinExistence type="predicted"/>
<evidence type="ECO:0000313" key="1">
    <source>
        <dbReference type="EMBL" id="GAA4446222.1"/>
    </source>
</evidence>
<dbReference type="EMBL" id="BAABEY010000036">
    <property type="protein sequence ID" value="GAA4446222.1"/>
    <property type="molecule type" value="Genomic_DNA"/>
</dbReference>
<dbReference type="Proteomes" id="UP001501508">
    <property type="component" value="Unassembled WGS sequence"/>
</dbReference>
<gene>
    <name evidence="1" type="ORF">GCM10023091_38990</name>
</gene>
<reference evidence="2" key="1">
    <citation type="journal article" date="2019" name="Int. J. Syst. Evol. Microbiol.">
        <title>The Global Catalogue of Microorganisms (GCM) 10K type strain sequencing project: providing services to taxonomists for standard genome sequencing and annotation.</title>
        <authorList>
            <consortium name="The Broad Institute Genomics Platform"/>
            <consortium name="The Broad Institute Genome Sequencing Center for Infectious Disease"/>
            <person name="Wu L."/>
            <person name="Ma J."/>
        </authorList>
    </citation>
    <scope>NUCLEOTIDE SEQUENCE [LARGE SCALE GENOMIC DNA]</scope>
    <source>
        <strain evidence="2">JCM 31920</strain>
    </source>
</reference>